<accession>A0A0F9QIF5</accession>
<feature type="transmembrane region" description="Helical" evidence="1">
    <location>
        <begin position="6"/>
        <end position="25"/>
    </location>
</feature>
<dbReference type="AlphaFoldDB" id="A0A0F9QIF5"/>
<protein>
    <submittedName>
        <fullName evidence="2">Uncharacterized protein</fullName>
    </submittedName>
</protein>
<keyword evidence="1" id="KW-0812">Transmembrane</keyword>
<reference evidence="2" key="1">
    <citation type="journal article" date="2015" name="Nature">
        <title>Complex archaea that bridge the gap between prokaryotes and eukaryotes.</title>
        <authorList>
            <person name="Spang A."/>
            <person name="Saw J.H."/>
            <person name="Jorgensen S.L."/>
            <person name="Zaremba-Niedzwiedzka K."/>
            <person name="Martijn J."/>
            <person name="Lind A.E."/>
            <person name="van Eijk R."/>
            <person name="Schleper C."/>
            <person name="Guy L."/>
            <person name="Ettema T.J."/>
        </authorList>
    </citation>
    <scope>NUCLEOTIDE SEQUENCE</scope>
</reference>
<sequence>MTWKRTRSALMLIVLALPMLIALLYRMIVRRRSFTGLVAMKPLLNKQRLATQNLPRKGGSGDCHDPSSISAIVSKSIGSPTHTLDFYEKDEEEDNTESTSDFVDAARWEPNRMPGTDWSRALGADCSTESNVLPKNKLEFTQAMSTVTSVLQQATRVVADRHELPLEELYVVFDEWPFEEGIVGVKHSRYDETGLPCHDYYRVELDELLPETEPAGFEFPRLDCTARVVTEFLHNTLVRSTTSNHPHVALADRSQIIFDEEDRNLSYYVTAKQWSDGVAVQIQSLVHTGVLILTADAGPTTPVHAFLIHTKIRCAPNKKPPIALPGNIVRVTEDDQPLAVYFDETTWTHGVARQIEALVSAGALIMTSNYVDPQQST</sequence>
<organism evidence="2">
    <name type="scientific">marine sediment metagenome</name>
    <dbReference type="NCBI Taxonomy" id="412755"/>
    <lineage>
        <taxon>unclassified sequences</taxon>
        <taxon>metagenomes</taxon>
        <taxon>ecological metagenomes</taxon>
    </lineage>
</organism>
<name>A0A0F9QIF5_9ZZZZ</name>
<gene>
    <name evidence="2" type="ORF">LCGC14_0698740</name>
</gene>
<keyword evidence="1" id="KW-1133">Transmembrane helix</keyword>
<evidence type="ECO:0000256" key="1">
    <source>
        <dbReference type="SAM" id="Phobius"/>
    </source>
</evidence>
<comment type="caution">
    <text evidence="2">The sequence shown here is derived from an EMBL/GenBank/DDBJ whole genome shotgun (WGS) entry which is preliminary data.</text>
</comment>
<proteinExistence type="predicted"/>
<dbReference type="EMBL" id="LAZR01001483">
    <property type="protein sequence ID" value="KKN43860.1"/>
    <property type="molecule type" value="Genomic_DNA"/>
</dbReference>
<keyword evidence="1" id="KW-0472">Membrane</keyword>
<evidence type="ECO:0000313" key="2">
    <source>
        <dbReference type="EMBL" id="KKN43860.1"/>
    </source>
</evidence>